<gene>
    <name evidence="2" type="ORF">S03H2_00650</name>
    <name evidence="3" type="ORF">S06H3_01031</name>
</gene>
<dbReference type="CDD" id="cd04332">
    <property type="entry name" value="YbaK_like"/>
    <property type="match status" value="1"/>
</dbReference>
<organism evidence="2">
    <name type="scientific">marine sediment metagenome</name>
    <dbReference type="NCBI Taxonomy" id="412755"/>
    <lineage>
        <taxon>unclassified sequences</taxon>
        <taxon>metagenomes</taxon>
        <taxon>ecological metagenomes</taxon>
    </lineage>
</organism>
<dbReference type="InterPro" id="IPR036754">
    <property type="entry name" value="YbaK/aa-tRNA-synt-asso_dom_sf"/>
</dbReference>
<reference evidence="2" key="1">
    <citation type="journal article" date="2014" name="Front. Microbiol.">
        <title>High frequency of phylogenetically diverse reductive dehalogenase-homologous genes in deep subseafloor sedimentary metagenomes.</title>
        <authorList>
            <person name="Kawai M."/>
            <person name="Futagami T."/>
            <person name="Toyoda A."/>
            <person name="Takaki Y."/>
            <person name="Nishi S."/>
            <person name="Hori S."/>
            <person name="Arai W."/>
            <person name="Tsubouchi T."/>
            <person name="Morono Y."/>
            <person name="Uchiyama I."/>
            <person name="Ito T."/>
            <person name="Fujiyama A."/>
            <person name="Inagaki F."/>
            <person name="Takami H."/>
        </authorList>
    </citation>
    <scope>NUCLEOTIDE SEQUENCE</scope>
    <source>
        <strain evidence="2">Expedition CK06-06</strain>
    </source>
</reference>
<dbReference type="PANTHER" id="PTHR30411">
    <property type="entry name" value="CYTOPLASMIC PROTEIN"/>
    <property type="match status" value="1"/>
</dbReference>
<dbReference type="SUPFAM" id="SSF55826">
    <property type="entry name" value="YbaK/ProRS associated domain"/>
    <property type="match status" value="1"/>
</dbReference>
<feature type="domain" description="YbaK/aminoacyl-tRNA synthetase-associated" evidence="1">
    <location>
        <begin position="24"/>
        <end position="142"/>
    </location>
</feature>
<dbReference type="EMBL" id="BARV01000234">
    <property type="protein sequence ID" value="GAH95499.1"/>
    <property type="molecule type" value="Genomic_DNA"/>
</dbReference>
<dbReference type="PANTHER" id="PTHR30411:SF1">
    <property type="entry name" value="CYTOPLASMIC PROTEIN"/>
    <property type="match status" value="1"/>
</dbReference>
<dbReference type="Gene3D" id="3.90.960.10">
    <property type="entry name" value="YbaK/aminoacyl-tRNA synthetase-associated domain"/>
    <property type="match status" value="1"/>
</dbReference>
<protein>
    <recommendedName>
        <fullName evidence="1">YbaK/aminoacyl-tRNA synthetase-associated domain-containing protein</fullName>
    </recommendedName>
</protein>
<dbReference type="AlphaFoldDB" id="X1E5P1"/>
<dbReference type="EMBL" id="BARU01000147">
    <property type="protein sequence ID" value="GAH27887.1"/>
    <property type="molecule type" value="Genomic_DNA"/>
</dbReference>
<evidence type="ECO:0000313" key="2">
    <source>
        <dbReference type="EMBL" id="GAH27887.1"/>
    </source>
</evidence>
<dbReference type="InterPro" id="IPR007214">
    <property type="entry name" value="YbaK/aa-tRNA-synth-assoc-dom"/>
</dbReference>
<evidence type="ECO:0000313" key="3">
    <source>
        <dbReference type="EMBL" id="GAH95499.1"/>
    </source>
</evidence>
<sequence length="150" mass="16791">MKLDNLKNFLQKNNATFKLINHKKPIYSSQDGVDYFGINIAQTAPIIIIKTEKSFFALIVSGERGRVDFKSVAHILGYKQVRLATKKEVKEITGFHPGSIPLVGHNLPCIFDSRLLLHGFVYGGSGHPTCTLKINPKDLERLNNIIAKMD</sequence>
<name>X1E5P1_9ZZZZ</name>
<evidence type="ECO:0000259" key="1">
    <source>
        <dbReference type="Pfam" id="PF04073"/>
    </source>
</evidence>
<dbReference type="GO" id="GO:0002161">
    <property type="term" value="F:aminoacyl-tRNA deacylase activity"/>
    <property type="evidence" value="ECO:0007669"/>
    <property type="project" value="InterPro"/>
</dbReference>
<comment type="caution">
    <text evidence="2">The sequence shown here is derived from an EMBL/GenBank/DDBJ whole genome shotgun (WGS) entry which is preliminary data.</text>
</comment>
<dbReference type="Pfam" id="PF04073">
    <property type="entry name" value="tRNA_edit"/>
    <property type="match status" value="1"/>
</dbReference>
<proteinExistence type="predicted"/>
<accession>X1E5P1</accession>